<keyword evidence="3" id="KW-0378">Hydrolase</keyword>
<gene>
    <name evidence="3" type="ORF">GCM10010862_44110</name>
</gene>
<evidence type="ECO:0000313" key="3">
    <source>
        <dbReference type="EMBL" id="GLQ57152.1"/>
    </source>
</evidence>
<dbReference type="RefSeq" id="WP_284342551.1">
    <property type="nucleotide sequence ID" value="NZ_BSNS01000023.1"/>
</dbReference>
<dbReference type="PANTHER" id="PTHR46331:SF2">
    <property type="entry name" value="VALACYCLOVIR HYDROLASE"/>
    <property type="match status" value="1"/>
</dbReference>
<reference evidence="4" key="1">
    <citation type="journal article" date="2019" name="Int. J. Syst. Evol. Microbiol.">
        <title>The Global Catalogue of Microorganisms (GCM) 10K type strain sequencing project: providing services to taxonomists for standard genome sequencing and annotation.</title>
        <authorList>
            <consortium name="The Broad Institute Genomics Platform"/>
            <consortium name="The Broad Institute Genome Sequencing Center for Infectious Disease"/>
            <person name="Wu L."/>
            <person name="Ma J."/>
        </authorList>
    </citation>
    <scope>NUCLEOTIDE SEQUENCE [LARGE SCALE GENOMIC DNA]</scope>
    <source>
        <strain evidence="4">NBRC 112416</strain>
    </source>
</reference>
<feature type="signal peptide" evidence="1">
    <location>
        <begin position="1"/>
        <end position="23"/>
    </location>
</feature>
<sequence>MLRRALLTFAFVAAALVAAPVIAQTAGDNPMSTPSSTGKVPVGGAEIHYEIHGDGPPLVLLHGGVNPSDTFGAPLAAMGKSHKVIAIHLRGHGFSTDSDEPWSIEAMADDVAAVLGQLGIGKARFMGYSLGAAVSLQVAIRHPELVEKLVAVSIAFRADGNYPEIRQAFEQMPGMAAAIGQQISGSPLAQLYPDVDWETMFRKTGEMFQADYDWTEGVEAIKVPTQLVFADADSIRPEHMVEFWKLLGGGQRDAGLDGSLRPASQLAIIPNTTHYSLIQSPLLTEVATAFLTQ</sequence>
<dbReference type="PANTHER" id="PTHR46331">
    <property type="entry name" value="VALACYCLOVIR HYDROLASE"/>
    <property type="match status" value="1"/>
</dbReference>
<dbReference type="Proteomes" id="UP001156691">
    <property type="component" value="Unassembled WGS sequence"/>
</dbReference>
<keyword evidence="1" id="KW-0732">Signal</keyword>
<organism evidence="3 4">
    <name type="scientific">Devosia nitrariae</name>
    <dbReference type="NCBI Taxonomy" id="2071872"/>
    <lineage>
        <taxon>Bacteria</taxon>
        <taxon>Pseudomonadati</taxon>
        <taxon>Pseudomonadota</taxon>
        <taxon>Alphaproteobacteria</taxon>
        <taxon>Hyphomicrobiales</taxon>
        <taxon>Devosiaceae</taxon>
        <taxon>Devosia</taxon>
    </lineage>
</organism>
<keyword evidence="4" id="KW-1185">Reference proteome</keyword>
<evidence type="ECO:0000313" key="4">
    <source>
        <dbReference type="Proteomes" id="UP001156691"/>
    </source>
</evidence>
<feature type="chain" id="PRO_5047204651" evidence="1">
    <location>
        <begin position="24"/>
        <end position="293"/>
    </location>
</feature>
<evidence type="ECO:0000259" key="2">
    <source>
        <dbReference type="Pfam" id="PF00561"/>
    </source>
</evidence>
<protein>
    <submittedName>
        <fullName evidence="3">Alpha/beta hydrolase</fullName>
    </submittedName>
</protein>
<feature type="domain" description="AB hydrolase-1" evidence="2">
    <location>
        <begin position="56"/>
        <end position="154"/>
    </location>
</feature>
<comment type="caution">
    <text evidence="3">The sequence shown here is derived from an EMBL/GenBank/DDBJ whole genome shotgun (WGS) entry which is preliminary data.</text>
</comment>
<dbReference type="PRINTS" id="PR00111">
    <property type="entry name" value="ABHYDROLASE"/>
</dbReference>
<proteinExistence type="predicted"/>
<dbReference type="GO" id="GO:0016787">
    <property type="term" value="F:hydrolase activity"/>
    <property type="evidence" value="ECO:0007669"/>
    <property type="project" value="UniProtKB-KW"/>
</dbReference>
<dbReference type="EMBL" id="BSNS01000023">
    <property type="protein sequence ID" value="GLQ57152.1"/>
    <property type="molecule type" value="Genomic_DNA"/>
</dbReference>
<dbReference type="InterPro" id="IPR029058">
    <property type="entry name" value="AB_hydrolase_fold"/>
</dbReference>
<dbReference type="Gene3D" id="3.40.50.1820">
    <property type="entry name" value="alpha/beta hydrolase"/>
    <property type="match status" value="1"/>
</dbReference>
<name>A0ABQ5WAP0_9HYPH</name>
<dbReference type="SUPFAM" id="SSF53474">
    <property type="entry name" value="alpha/beta-Hydrolases"/>
    <property type="match status" value="1"/>
</dbReference>
<dbReference type="Pfam" id="PF00561">
    <property type="entry name" value="Abhydrolase_1"/>
    <property type="match status" value="1"/>
</dbReference>
<evidence type="ECO:0000256" key="1">
    <source>
        <dbReference type="SAM" id="SignalP"/>
    </source>
</evidence>
<dbReference type="InterPro" id="IPR000073">
    <property type="entry name" value="AB_hydrolase_1"/>
</dbReference>
<accession>A0ABQ5WAP0</accession>